<dbReference type="Gene3D" id="1.20.5.50">
    <property type="match status" value="1"/>
</dbReference>
<evidence type="ECO:0000256" key="7">
    <source>
        <dbReference type="ARBA" id="ARBA00023210"/>
    </source>
</evidence>
<dbReference type="GO" id="GO:0030428">
    <property type="term" value="C:cell septum"/>
    <property type="evidence" value="ECO:0007669"/>
    <property type="project" value="TreeGrafter"/>
</dbReference>
<evidence type="ECO:0000256" key="5">
    <source>
        <dbReference type="ARBA" id="ARBA00022618"/>
    </source>
</evidence>
<comment type="function">
    <text evidence="9">Activator of cell division through the inhibition of FtsZ GTPase activity, therefore promoting FtsZ assembly into bundles of protofilaments necessary for the formation of the division Z ring. It is recruited early at mid-cell but it is not essential for cell division.</text>
</comment>
<dbReference type="Proteomes" id="UP001150830">
    <property type="component" value="Unassembled WGS sequence"/>
</dbReference>
<comment type="subcellular location">
    <subcellularLocation>
        <location evidence="1">Cytoplasm</location>
    </subcellularLocation>
</comment>
<evidence type="ECO:0000256" key="11">
    <source>
        <dbReference type="ARBA" id="ARBA00033158"/>
    </source>
</evidence>
<evidence type="ECO:0000313" key="12">
    <source>
        <dbReference type="EMBL" id="MCY0965203.1"/>
    </source>
</evidence>
<dbReference type="GO" id="GO:0005829">
    <property type="term" value="C:cytosol"/>
    <property type="evidence" value="ECO:0007669"/>
    <property type="project" value="TreeGrafter"/>
</dbReference>
<dbReference type="GO" id="GO:0000917">
    <property type="term" value="P:division septum assembly"/>
    <property type="evidence" value="ECO:0007669"/>
    <property type="project" value="UniProtKB-KW"/>
</dbReference>
<evidence type="ECO:0000313" key="13">
    <source>
        <dbReference type="Proteomes" id="UP001150830"/>
    </source>
</evidence>
<evidence type="ECO:0000256" key="9">
    <source>
        <dbReference type="ARBA" id="ARBA00024910"/>
    </source>
</evidence>
<accession>A0A9X3EM67</accession>
<dbReference type="InterPro" id="IPR042233">
    <property type="entry name" value="Cell_div_ZapA_N"/>
</dbReference>
<dbReference type="InterPro" id="IPR007838">
    <property type="entry name" value="Cell_div_ZapA-like"/>
</dbReference>
<comment type="caution">
    <text evidence="12">The sequence shown here is derived from an EMBL/GenBank/DDBJ whole genome shotgun (WGS) entry which is preliminary data.</text>
</comment>
<dbReference type="SUPFAM" id="SSF102829">
    <property type="entry name" value="Cell division protein ZapA-like"/>
    <property type="match status" value="1"/>
</dbReference>
<gene>
    <name evidence="12" type="ORF">OUO13_08400</name>
</gene>
<dbReference type="Gene3D" id="3.30.160.880">
    <property type="entry name" value="Cell division protein ZapA protomer, N-terminal domain"/>
    <property type="match status" value="1"/>
</dbReference>
<reference evidence="12" key="1">
    <citation type="submission" date="2022-11" db="EMBL/GenBank/DDBJ databases">
        <title>Parathalassolutuus dongxingensis gen. nov., sp. nov., a novel member of family Oceanospirillaceae isolated from a coastal shrimp pond in Guangxi, China.</title>
        <authorList>
            <person name="Chen H."/>
        </authorList>
    </citation>
    <scope>NUCLEOTIDE SEQUENCE</scope>
    <source>
        <strain evidence="12">G-43</strain>
    </source>
</reference>
<dbReference type="GO" id="GO:0000921">
    <property type="term" value="P:septin ring assembly"/>
    <property type="evidence" value="ECO:0007669"/>
    <property type="project" value="TreeGrafter"/>
</dbReference>
<evidence type="ECO:0000256" key="2">
    <source>
        <dbReference type="ARBA" id="ARBA00010074"/>
    </source>
</evidence>
<keyword evidence="5 12" id="KW-0132">Cell division</keyword>
<dbReference type="AlphaFoldDB" id="A0A9X3EM67"/>
<dbReference type="GO" id="GO:0032153">
    <property type="term" value="C:cell division site"/>
    <property type="evidence" value="ECO:0007669"/>
    <property type="project" value="TreeGrafter"/>
</dbReference>
<proteinExistence type="inferred from homology"/>
<evidence type="ECO:0000256" key="10">
    <source>
        <dbReference type="ARBA" id="ARBA00026068"/>
    </source>
</evidence>
<comment type="subunit">
    <text evidence="10">Homodimer. Interacts with FtsZ.</text>
</comment>
<keyword evidence="13" id="KW-1185">Reference proteome</keyword>
<evidence type="ECO:0000256" key="6">
    <source>
        <dbReference type="ARBA" id="ARBA00023054"/>
    </source>
</evidence>
<evidence type="ECO:0000256" key="1">
    <source>
        <dbReference type="ARBA" id="ARBA00004496"/>
    </source>
</evidence>
<comment type="similarity">
    <text evidence="2">Belongs to the ZapA family. Type 1 subfamily.</text>
</comment>
<name>A0A9X3EM67_9GAMM</name>
<keyword evidence="7" id="KW-0717">Septation</keyword>
<keyword evidence="8" id="KW-0131">Cell cycle</keyword>
<organism evidence="12 13">
    <name type="scientific">Parathalassolituus penaei</name>
    <dbReference type="NCBI Taxonomy" id="2997323"/>
    <lineage>
        <taxon>Bacteria</taxon>
        <taxon>Pseudomonadati</taxon>
        <taxon>Pseudomonadota</taxon>
        <taxon>Gammaproteobacteria</taxon>
        <taxon>Oceanospirillales</taxon>
        <taxon>Oceanospirillaceae</taxon>
        <taxon>Parathalassolituus</taxon>
    </lineage>
</organism>
<keyword evidence="6" id="KW-0175">Coiled coil</keyword>
<dbReference type="InterPro" id="IPR036192">
    <property type="entry name" value="Cell_div_ZapA-like_sf"/>
</dbReference>
<evidence type="ECO:0000256" key="3">
    <source>
        <dbReference type="ARBA" id="ARBA00015195"/>
    </source>
</evidence>
<evidence type="ECO:0000256" key="4">
    <source>
        <dbReference type="ARBA" id="ARBA00022490"/>
    </source>
</evidence>
<dbReference type="Pfam" id="PF05164">
    <property type="entry name" value="ZapA"/>
    <property type="match status" value="1"/>
</dbReference>
<sequence>MGNDSRTLSLNIMERDYRVNCPEGAEQKLRDAARFLDQKMSEIRDASAGSGKVPGIDRIAVIAALNISHQLLEVQALLHEQDAAIERLTLMLDETLQKTPSPDL</sequence>
<dbReference type="PANTHER" id="PTHR34981">
    <property type="entry name" value="CELL DIVISION PROTEIN ZAPA"/>
    <property type="match status" value="1"/>
</dbReference>
<protein>
    <recommendedName>
        <fullName evidence="3">Cell division protein ZapA</fullName>
    </recommendedName>
    <alternativeName>
        <fullName evidence="11">Z ring-associated protein ZapA</fullName>
    </alternativeName>
</protein>
<dbReference type="GO" id="GO:0043093">
    <property type="term" value="P:FtsZ-dependent cytokinesis"/>
    <property type="evidence" value="ECO:0007669"/>
    <property type="project" value="TreeGrafter"/>
</dbReference>
<dbReference type="PANTHER" id="PTHR34981:SF1">
    <property type="entry name" value="CELL DIVISION PROTEIN ZAPA"/>
    <property type="match status" value="1"/>
</dbReference>
<keyword evidence="4" id="KW-0963">Cytoplasm</keyword>
<evidence type="ECO:0000256" key="8">
    <source>
        <dbReference type="ARBA" id="ARBA00023306"/>
    </source>
</evidence>
<dbReference type="EMBL" id="JAPNOA010000025">
    <property type="protein sequence ID" value="MCY0965203.1"/>
    <property type="molecule type" value="Genomic_DNA"/>
</dbReference>
<dbReference type="RefSeq" id="WP_283173417.1">
    <property type="nucleotide sequence ID" value="NZ_JAPNOA010000025.1"/>
</dbReference>